<evidence type="ECO:0000313" key="1">
    <source>
        <dbReference type="EMBL" id="KAJ9536335.1"/>
    </source>
</evidence>
<proteinExistence type="predicted"/>
<dbReference type="AlphaFoldDB" id="A0AA38SHL2"/>
<evidence type="ECO:0008006" key="3">
    <source>
        <dbReference type="Google" id="ProtNLM"/>
    </source>
</evidence>
<name>A0AA38SHL2_9ASTR</name>
<dbReference type="PANTHER" id="PTHR33116:SF77">
    <property type="entry name" value="RNA-DIRECTED DNA POLYMERASE"/>
    <property type="match status" value="1"/>
</dbReference>
<sequence length="224" mass="25585">MESSYNKNCVQDNELRNITSLLKCEDAKLPFSYLGITMGANMGVAKNWKIVIDKINAKLSLWKAKTLSFGGRVTLCKPVLGSIPLYFMSLYRDPQKVIDLIDKLRRRFIWGVSSSGKSKICWVDWMKTTAPKHLRGFGIGSLKSANIAMLIKWIWRFKSNDGALWIKVVKATHGLSEGHLDVMAKPRCTDSNRDYRVQCYKTLVGHTATHPIRDHLDFMYVRNN</sequence>
<keyword evidence="2" id="KW-1185">Reference proteome</keyword>
<comment type="caution">
    <text evidence="1">The sequence shown here is derived from an EMBL/GenBank/DDBJ whole genome shotgun (WGS) entry which is preliminary data.</text>
</comment>
<dbReference type="PANTHER" id="PTHR33116">
    <property type="entry name" value="REVERSE TRANSCRIPTASE ZINC-BINDING DOMAIN-CONTAINING PROTEIN-RELATED-RELATED"/>
    <property type="match status" value="1"/>
</dbReference>
<organism evidence="1 2">
    <name type="scientific">Centaurea solstitialis</name>
    <name type="common">yellow star-thistle</name>
    <dbReference type="NCBI Taxonomy" id="347529"/>
    <lineage>
        <taxon>Eukaryota</taxon>
        <taxon>Viridiplantae</taxon>
        <taxon>Streptophyta</taxon>
        <taxon>Embryophyta</taxon>
        <taxon>Tracheophyta</taxon>
        <taxon>Spermatophyta</taxon>
        <taxon>Magnoliopsida</taxon>
        <taxon>eudicotyledons</taxon>
        <taxon>Gunneridae</taxon>
        <taxon>Pentapetalae</taxon>
        <taxon>asterids</taxon>
        <taxon>campanulids</taxon>
        <taxon>Asterales</taxon>
        <taxon>Asteraceae</taxon>
        <taxon>Carduoideae</taxon>
        <taxon>Cardueae</taxon>
        <taxon>Centaureinae</taxon>
        <taxon>Centaurea</taxon>
    </lineage>
</organism>
<protein>
    <recommendedName>
        <fullName evidence="3">RNA-directed DNA polymerase, eukaryota, reverse transcriptase zinc-binding domain protein</fullName>
    </recommendedName>
</protein>
<dbReference type="EMBL" id="JARYMX010000032">
    <property type="protein sequence ID" value="KAJ9536335.1"/>
    <property type="molecule type" value="Genomic_DNA"/>
</dbReference>
<evidence type="ECO:0000313" key="2">
    <source>
        <dbReference type="Proteomes" id="UP001172457"/>
    </source>
</evidence>
<accession>A0AA38SHL2</accession>
<dbReference type="Proteomes" id="UP001172457">
    <property type="component" value="Unassembled WGS sequence"/>
</dbReference>
<reference evidence="1" key="1">
    <citation type="submission" date="2023-03" db="EMBL/GenBank/DDBJ databases">
        <title>Chromosome-scale reference genome and RAD-based genetic map of yellow starthistle (Centaurea solstitialis) reveal putative structural variation and QTLs associated with invader traits.</title>
        <authorList>
            <person name="Reatini B."/>
            <person name="Cang F.A."/>
            <person name="Jiang Q."/>
            <person name="Mckibben M.T.W."/>
            <person name="Barker M.S."/>
            <person name="Rieseberg L.H."/>
            <person name="Dlugosch K.M."/>
        </authorList>
    </citation>
    <scope>NUCLEOTIDE SEQUENCE</scope>
    <source>
        <strain evidence="1">CAN-66</strain>
        <tissue evidence="1">Leaf</tissue>
    </source>
</reference>
<gene>
    <name evidence="1" type="ORF">OSB04_un000486</name>
</gene>